<dbReference type="Proteomes" id="UP001328107">
    <property type="component" value="Unassembled WGS sequence"/>
</dbReference>
<feature type="non-terminal residue" evidence="1">
    <location>
        <position position="1"/>
    </location>
</feature>
<proteinExistence type="predicted"/>
<protein>
    <submittedName>
        <fullName evidence="1">Uncharacterized protein</fullName>
    </submittedName>
</protein>
<evidence type="ECO:0000313" key="2">
    <source>
        <dbReference type="Proteomes" id="UP001328107"/>
    </source>
</evidence>
<sequence>QTAIGAVSSGEKLEWRVIQEGARMKQLQSSMCSQLTTPMGLRIQALLLGKEMTSYENDSEASQTGMQRLHLLGSDSDARIASKLSEFMECPNFTCICGAQIQSGISVIVHFNSKKHRVHRRMPVCQSDIDYWTYVVLCFQESGCAPIGM</sequence>
<keyword evidence="2" id="KW-1185">Reference proteome</keyword>
<comment type="caution">
    <text evidence="1">The sequence shown here is derived from an EMBL/GenBank/DDBJ whole genome shotgun (WGS) entry which is preliminary data.</text>
</comment>
<accession>A0AAN5CRQ8</accession>
<dbReference type="EMBL" id="BTRK01000004">
    <property type="protein sequence ID" value="GMR49210.1"/>
    <property type="molecule type" value="Genomic_DNA"/>
</dbReference>
<organism evidence="1 2">
    <name type="scientific">Pristionchus mayeri</name>
    <dbReference type="NCBI Taxonomy" id="1317129"/>
    <lineage>
        <taxon>Eukaryota</taxon>
        <taxon>Metazoa</taxon>
        <taxon>Ecdysozoa</taxon>
        <taxon>Nematoda</taxon>
        <taxon>Chromadorea</taxon>
        <taxon>Rhabditida</taxon>
        <taxon>Rhabditina</taxon>
        <taxon>Diplogasteromorpha</taxon>
        <taxon>Diplogasteroidea</taxon>
        <taxon>Neodiplogasteridae</taxon>
        <taxon>Pristionchus</taxon>
    </lineage>
</organism>
<reference evidence="2" key="1">
    <citation type="submission" date="2022-10" db="EMBL/GenBank/DDBJ databases">
        <title>Genome assembly of Pristionchus species.</title>
        <authorList>
            <person name="Yoshida K."/>
            <person name="Sommer R.J."/>
        </authorList>
    </citation>
    <scope>NUCLEOTIDE SEQUENCE [LARGE SCALE GENOMIC DNA]</scope>
    <source>
        <strain evidence="2">RS5460</strain>
    </source>
</reference>
<gene>
    <name evidence="1" type="ORF">PMAYCL1PPCAC_19405</name>
</gene>
<dbReference type="AlphaFoldDB" id="A0AAN5CRQ8"/>
<name>A0AAN5CRQ8_9BILA</name>
<evidence type="ECO:0000313" key="1">
    <source>
        <dbReference type="EMBL" id="GMR49210.1"/>
    </source>
</evidence>